<dbReference type="EMBL" id="CATOUU010000037">
    <property type="protein sequence ID" value="CAI9913841.1"/>
    <property type="molecule type" value="Genomic_DNA"/>
</dbReference>
<evidence type="ECO:0000313" key="2">
    <source>
        <dbReference type="EMBL" id="CAL6114545.1"/>
    </source>
</evidence>
<evidence type="ECO:0000313" key="3">
    <source>
        <dbReference type="Proteomes" id="UP001642409"/>
    </source>
</evidence>
<dbReference type="AlphaFoldDB" id="A0AA86TCE6"/>
<comment type="caution">
    <text evidence="1">The sequence shown here is derived from an EMBL/GenBank/DDBJ whole genome shotgun (WGS) entry which is preliminary data.</text>
</comment>
<accession>A0AA86TCE6</accession>
<name>A0AA86TCE6_9EUKA</name>
<sequence length="160" mass="18461">MQSTTLPCLQGRCYFAYKGVGQLTYKGVPSCKTSLQASDKQHSFQPRFLTINHSNSTFSKDTFLLIRELKSVTPLQANRLLPYKQGNVVRPIIINVIIQITHNSNNLSLVVNQNSIFGMAGESWDYMIYNENMRNNYKRYRFSSNYIINNLKRNAIQLKN</sequence>
<keyword evidence="3" id="KW-1185">Reference proteome</keyword>
<reference evidence="1" key="1">
    <citation type="submission" date="2023-06" db="EMBL/GenBank/DDBJ databases">
        <authorList>
            <person name="Kurt Z."/>
        </authorList>
    </citation>
    <scope>NUCLEOTIDE SEQUENCE</scope>
</reference>
<organism evidence="1">
    <name type="scientific">Hexamita inflata</name>
    <dbReference type="NCBI Taxonomy" id="28002"/>
    <lineage>
        <taxon>Eukaryota</taxon>
        <taxon>Metamonada</taxon>
        <taxon>Diplomonadida</taxon>
        <taxon>Hexamitidae</taxon>
        <taxon>Hexamitinae</taxon>
        <taxon>Hexamita</taxon>
    </lineage>
</organism>
<dbReference type="Proteomes" id="UP001642409">
    <property type="component" value="Unassembled WGS sequence"/>
</dbReference>
<dbReference type="EMBL" id="CAXDID020000803">
    <property type="protein sequence ID" value="CAL6114545.1"/>
    <property type="molecule type" value="Genomic_DNA"/>
</dbReference>
<reference evidence="2 3" key="2">
    <citation type="submission" date="2024-07" db="EMBL/GenBank/DDBJ databases">
        <authorList>
            <person name="Akdeniz Z."/>
        </authorList>
    </citation>
    <scope>NUCLEOTIDE SEQUENCE [LARGE SCALE GENOMIC DNA]</scope>
</reference>
<proteinExistence type="predicted"/>
<gene>
    <name evidence="1" type="ORF">HINF_LOCUS1486</name>
    <name evidence="2" type="ORF">HINF_LOCUS78048</name>
</gene>
<evidence type="ECO:0000313" key="1">
    <source>
        <dbReference type="EMBL" id="CAI9913841.1"/>
    </source>
</evidence>
<protein>
    <submittedName>
        <fullName evidence="2">Hypothetical_protein</fullName>
    </submittedName>
</protein>